<name>A0A1U7NHR6_9FIRM</name>
<accession>A0A1U7NHR6</accession>
<dbReference type="GO" id="GO:0005737">
    <property type="term" value="C:cytoplasm"/>
    <property type="evidence" value="ECO:0007669"/>
    <property type="project" value="TreeGrafter"/>
</dbReference>
<keyword evidence="5" id="KW-0663">Pyridoxal phosphate</keyword>
<protein>
    <recommendedName>
        <fullName evidence="6">Aminotransferase</fullName>
        <ecNumber evidence="6">2.6.1.-</ecNumber>
    </recommendedName>
</protein>
<dbReference type="Gene3D" id="3.90.1150.10">
    <property type="entry name" value="Aspartate Aminotransferase, domain 1"/>
    <property type="match status" value="1"/>
</dbReference>
<dbReference type="OrthoDB" id="9802328at2"/>
<reference evidence="8 9" key="1">
    <citation type="submission" date="2016-11" db="EMBL/GenBank/DDBJ databases">
        <title>Description of two novel members of the family Erysipelotrichaceae: Ileibacterium lipovorans gen. nov., sp. nov. and Dubosiella newyorkensis, gen. nov., sp. nov.</title>
        <authorList>
            <person name="Cox L.M."/>
            <person name="Sohn J."/>
            <person name="Tyrrell K.L."/>
            <person name="Citron D.M."/>
            <person name="Lawson P.A."/>
            <person name="Patel N.B."/>
            <person name="Iizumi T."/>
            <person name="Perez-Perez G.I."/>
            <person name="Goldstein E.J."/>
            <person name="Blaser M.J."/>
        </authorList>
    </citation>
    <scope>NUCLEOTIDE SEQUENCE [LARGE SCALE GENOMIC DNA]</scope>
    <source>
        <strain evidence="8 9">NYU-BL-A3</strain>
    </source>
</reference>
<evidence type="ECO:0000259" key="7">
    <source>
        <dbReference type="Pfam" id="PF00155"/>
    </source>
</evidence>
<evidence type="ECO:0000256" key="1">
    <source>
        <dbReference type="ARBA" id="ARBA00001933"/>
    </source>
</evidence>
<keyword evidence="3 6" id="KW-0032">Aminotransferase</keyword>
<evidence type="ECO:0000256" key="4">
    <source>
        <dbReference type="ARBA" id="ARBA00022679"/>
    </source>
</evidence>
<dbReference type="Gene3D" id="3.40.640.10">
    <property type="entry name" value="Type I PLP-dependent aspartate aminotransferase-like (Major domain)"/>
    <property type="match status" value="1"/>
</dbReference>
<feature type="domain" description="Aminotransferase class I/classII large" evidence="7">
    <location>
        <begin position="27"/>
        <end position="378"/>
    </location>
</feature>
<evidence type="ECO:0000313" key="8">
    <source>
        <dbReference type="EMBL" id="OLU41405.1"/>
    </source>
</evidence>
<dbReference type="InterPro" id="IPR015424">
    <property type="entry name" value="PyrdxlP-dep_Trfase"/>
</dbReference>
<dbReference type="EC" id="2.6.1.-" evidence="6"/>
<dbReference type="GO" id="GO:0016212">
    <property type="term" value="F:kynurenine-oxoglutarate transaminase activity"/>
    <property type="evidence" value="ECO:0007669"/>
    <property type="project" value="TreeGrafter"/>
</dbReference>
<dbReference type="PROSITE" id="PS00105">
    <property type="entry name" value="AA_TRANSFER_CLASS_1"/>
    <property type="match status" value="1"/>
</dbReference>
<gene>
    <name evidence="8" type="ORF">BO222_03440</name>
</gene>
<keyword evidence="4 6" id="KW-0808">Transferase</keyword>
<dbReference type="PANTHER" id="PTHR43807">
    <property type="entry name" value="FI04487P"/>
    <property type="match status" value="1"/>
</dbReference>
<dbReference type="InterPro" id="IPR015422">
    <property type="entry name" value="PyrdxlP-dep_Trfase_small"/>
</dbReference>
<evidence type="ECO:0000256" key="5">
    <source>
        <dbReference type="ARBA" id="ARBA00022898"/>
    </source>
</evidence>
<dbReference type="CDD" id="cd00609">
    <property type="entry name" value="AAT_like"/>
    <property type="match status" value="1"/>
</dbReference>
<proteinExistence type="inferred from homology"/>
<dbReference type="PANTHER" id="PTHR43807:SF20">
    <property type="entry name" value="FI04487P"/>
    <property type="match status" value="1"/>
</dbReference>
<dbReference type="Proteomes" id="UP000186341">
    <property type="component" value="Unassembled WGS sequence"/>
</dbReference>
<comment type="caution">
    <text evidence="8">The sequence shown here is derived from an EMBL/GenBank/DDBJ whole genome shotgun (WGS) entry which is preliminary data.</text>
</comment>
<dbReference type="InterPro" id="IPR004839">
    <property type="entry name" value="Aminotransferase_I/II_large"/>
</dbReference>
<dbReference type="InterPro" id="IPR015421">
    <property type="entry name" value="PyrdxlP-dep_Trfase_major"/>
</dbReference>
<dbReference type="AlphaFoldDB" id="A0A1U7NHR6"/>
<keyword evidence="9" id="KW-1185">Reference proteome</keyword>
<comment type="similarity">
    <text evidence="2 6">Belongs to the class-I pyridoxal-phosphate-dependent aminotransferase family.</text>
</comment>
<organism evidence="8 9">
    <name type="scientific">Ileibacterium valens</name>
    <dbReference type="NCBI Taxonomy" id="1862668"/>
    <lineage>
        <taxon>Bacteria</taxon>
        <taxon>Bacillati</taxon>
        <taxon>Bacillota</taxon>
        <taxon>Erysipelotrichia</taxon>
        <taxon>Erysipelotrichales</taxon>
        <taxon>Erysipelotrichaceae</taxon>
        <taxon>Ileibacterium</taxon>
    </lineage>
</organism>
<dbReference type="RefSeq" id="WP_075818364.1">
    <property type="nucleotide sequence ID" value="NZ_CAPNHH010000032.1"/>
</dbReference>
<dbReference type="InterPro" id="IPR004838">
    <property type="entry name" value="NHTrfase_class1_PyrdxlP-BS"/>
</dbReference>
<dbReference type="EMBL" id="MPJW01000086">
    <property type="protein sequence ID" value="OLU41405.1"/>
    <property type="molecule type" value="Genomic_DNA"/>
</dbReference>
<evidence type="ECO:0000256" key="3">
    <source>
        <dbReference type="ARBA" id="ARBA00022576"/>
    </source>
</evidence>
<dbReference type="FunFam" id="3.40.640.10:FF:000033">
    <property type="entry name" value="Aspartate aminotransferase"/>
    <property type="match status" value="1"/>
</dbReference>
<dbReference type="Pfam" id="PF00155">
    <property type="entry name" value="Aminotran_1_2"/>
    <property type="match status" value="1"/>
</dbReference>
<dbReference type="SUPFAM" id="SSF53383">
    <property type="entry name" value="PLP-dependent transferases"/>
    <property type="match status" value="1"/>
</dbReference>
<dbReference type="InterPro" id="IPR051326">
    <property type="entry name" value="Kynurenine-oxoglutarate_AT"/>
</dbReference>
<dbReference type="GO" id="GO:0030170">
    <property type="term" value="F:pyridoxal phosphate binding"/>
    <property type="evidence" value="ECO:0007669"/>
    <property type="project" value="InterPro"/>
</dbReference>
<dbReference type="GeneID" id="82202276"/>
<evidence type="ECO:0000256" key="2">
    <source>
        <dbReference type="ARBA" id="ARBA00007441"/>
    </source>
</evidence>
<evidence type="ECO:0000313" key="9">
    <source>
        <dbReference type="Proteomes" id="UP000186341"/>
    </source>
</evidence>
<evidence type="ECO:0000256" key="6">
    <source>
        <dbReference type="RuleBase" id="RU000481"/>
    </source>
</evidence>
<comment type="cofactor">
    <cofactor evidence="1 6">
        <name>pyridoxal 5'-phosphate</name>
        <dbReference type="ChEBI" id="CHEBI:597326"/>
    </cofactor>
</comment>
<sequence length="388" mass="43779">MPKLSKRTSPFTDSVIRRMSRLCLEHDAVNLSQGFPDFDPPAKILERLAECTREDVHQYAITWGAANFREALAKKQSHLMQIPVDPEKNITVTCGSTEAMMAAMMSVCDPGDEVIVFSPFYENYGADSILCGAKPIYVPLIPPEFNYDPKALQAAFQRHPKALILCNPSNPCGKVFTEKELNEIADLAKKYDAYVITDEVYEHIVYPPARHIYMASLDGMADRTISCSSLSKTYSITGWRLGYVIAPEKITEEIRKVHDFLTVGAAAPLQEAAVSGLQFPEQYYQELQDLYLDKRDYFCDGLRKIGLNISIPQGAYYVLADISEYGYDNDEQFCEDLIKKVGVGAVPGSSFFAEDENRYIRFHFAKKKETLDEALRRLSALPEKMKSH</sequence>